<accession>A0A977KWW3</accession>
<dbReference type="Proteomes" id="UP001065613">
    <property type="component" value="Chromosome"/>
</dbReference>
<reference evidence="1" key="1">
    <citation type="submission" date="2021-04" db="EMBL/GenBank/DDBJ databases">
        <title>Genome sequence of Woronichinia naegeliana from Washington state freshwater lake bloom.</title>
        <authorList>
            <person name="Dreher T.W."/>
        </authorList>
    </citation>
    <scope>NUCLEOTIDE SEQUENCE</scope>
    <source>
        <strain evidence="1">WA131</strain>
    </source>
</reference>
<proteinExistence type="predicted"/>
<organism evidence="1">
    <name type="scientific">Woronichinia naegeliana WA131</name>
    <dbReference type="NCBI Taxonomy" id="2824559"/>
    <lineage>
        <taxon>Bacteria</taxon>
        <taxon>Bacillati</taxon>
        <taxon>Cyanobacteriota</taxon>
        <taxon>Cyanophyceae</taxon>
        <taxon>Synechococcales</taxon>
        <taxon>Coelosphaeriaceae</taxon>
        <taxon>Woronichinia</taxon>
    </lineage>
</organism>
<dbReference type="AlphaFoldDB" id="A0A977KWW3"/>
<name>A0A977KWW3_9CYAN</name>
<dbReference type="EMBL" id="CP073041">
    <property type="protein sequence ID" value="UXE61373.1"/>
    <property type="molecule type" value="Genomic_DNA"/>
</dbReference>
<gene>
    <name evidence="1" type="ORF">KA717_39580</name>
</gene>
<sequence>MDYFFIFSLHFDRDKGLDQGRLSINSLSKGTVQIFVATSSQENSQQPESFHKKGGLLPPQYRCGLPFWKVNLIPIAMNAVKGVEGAFYVISPHTVTTDKGGVRGDFGIHRDANAPGSLGCIVLSGDRFSAFEAAVKKLVAQGIKEVPLFVQYS</sequence>
<protein>
    <recommendedName>
        <fullName evidence="2">DUF2778 domain-containing protein</fullName>
    </recommendedName>
</protein>
<dbReference type="KEGG" id="wna:KA717_39580"/>
<evidence type="ECO:0000313" key="1">
    <source>
        <dbReference type="EMBL" id="UXE61373.1"/>
    </source>
</evidence>
<evidence type="ECO:0008006" key="2">
    <source>
        <dbReference type="Google" id="ProtNLM"/>
    </source>
</evidence>